<dbReference type="EC" id="2.7.-.-" evidence="4"/>
<evidence type="ECO:0000256" key="3">
    <source>
        <dbReference type="ARBA" id="ARBA00022777"/>
    </source>
</evidence>
<keyword evidence="2 4" id="KW-0808">Transferase</keyword>
<feature type="compositionally biased region" description="Polar residues" evidence="5">
    <location>
        <begin position="464"/>
        <end position="496"/>
    </location>
</feature>
<feature type="compositionally biased region" description="Basic and acidic residues" evidence="5">
    <location>
        <begin position="90"/>
        <end position="129"/>
    </location>
</feature>
<dbReference type="AlphaFoldDB" id="A0A8H4RK82"/>
<organism evidence="6 7">
    <name type="scientific">Cudoniella acicularis</name>
    <dbReference type="NCBI Taxonomy" id="354080"/>
    <lineage>
        <taxon>Eukaryota</taxon>
        <taxon>Fungi</taxon>
        <taxon>Dikarya</taxon>
        <taxon>Ascomycota</taxon>
        <taxon>Pezizomycotina</taxon>
        <taxon>Leotiomycetes</taxon>
        <taxon>Helotiales</taxon>
        <taxon>Tricladiaceae</taxon>
        <taxon>Cudoniella</taxon>
    </lineage>
</organism>
<dbReference type="Proteomes" id="UP000566819">
    <property type="component" value="Unassembled WGS sequence"/>
</dbReference>
<dbReference type="GO" id="GO:0008440">
    <property type="term" value="F:inositol-1,4,5-trisphosphate 3-kinase activity"/>
    <property type="evidence" value="ECO:0007669"/>
    <property type="project" value="TreeGrafter"/>
</dbReference>
<evidence type="ECO:0000256" key="2">
    <source>
        <dbReference type="ARBA" id="ARBA00022679"/>
    </source>
</evidence>
<dbReference type="Pfam" id="PF03770">
    <property type="entry name" value="IPK"/>
    <property type="match status" value="1"/>
</dbReference>
<dbReference type="GO" id="GO:0005737">
    <property type="term" value="C:cytoplasm"/>
    <property type="evidence" value="ECO:0007669"/>
    <property type="project" value="TreeGrafter"/>
</dbReference>
<feature type="region of interest" description="Disordered" evidence="5">
    <location>
        <begin position="454"/>
        <end position="511"/>
    </location>
</feature>
<evidence type="ECO:0000256" key="1">
    <source>
        <dbReference type="ARBA" id="ARBA00007374"/>
    </source>
</evidence>
<dbReference type="GO" id="GO:0032958">
    <property type="term" value="P:inositol phosphate biosynthetic process"/>
    <property type="evidence" value="ECO:0007669"/>
    <property type="project" value="InterPro"/>
</dbReference>
<feature type="compositionally biased region" description="Basic and acidic residues" evidence="5">
    <location>
        <begin position="580"/>
        <end position="591"/>
    </location>
</feature>
<proteinExistence type="inferred from homology"/>
<keyword evidence="3 4" id="KW-0418">Kinase</keyword>
<dbReference type="GO" id="GO:0046854">
    <property type="term" value="P:phosphatidylinositol phosphate biosynthetic process"/>
    <property type="evidence" value="ECO:0007669"/>
    <property type="project" value="TreeGrafter"/>
</dbReference>
<accession>A0A8H4RK82</accession>
<evidence type="ECO:0000313" key="7">
    <source>
        <dbReference type="Proteomes" id="UP000566819"/>
    </source>
</evidence>
<feature type="compositionally biased region" description="Basic and acidic residues" evidence="5">
    <location>
        <begin position="385"/>
        <end position="395"/>
    </location>
</feature>
<sequence length="980" mass="110415">MPPQLLAEIRKHHNLTPGAAKGSSFSRSIPVTESERQQGHGDDEEFVDDLHITEDSNEDGSELTHVKSAEDEDDSGEEQISSALFVPHQAPHESPERAMHDLKGEKRSGLNDLQRLERPRQWLEEHEVPSDEVDDKYLSQETKIYPPSHFNADIQASPTSDSEPSVPGLQDVSDVENDSHDDGGYTTAGDESGLTDDPESTPTGSLKTGLDVSSQYKPRLHDYRQKPKQPLEAIELIPYRHQVGGHTTMWRFSKRAVCKQLNNRENEFYERVERYNPQLLKFLPRYIGVLNVTFEKQTRRKSSRKDNPEATTDRQTVSQNDRRQQEEGTFANYNGANGYSYSNDPPPQTRMISQSLHSSSVPIPTVTFADNRHIIPTSFLQSHPHAVDPQHRSRSDPAAALGQRQHAQTQPPLPNSEFTFRPTLSDKHAASWGATTVNKKLRNEVFGEAFLQQPIPIQRHRRPASQNRSLPTRNGPNLRASNSESSLKTAQQTNTPPAEESIHRKAMKAAAERRINGEISHHPEQSTKQVNGSLTEDDQHDVEFDEKVGTSAPEPEIFRGQDAPSSKRQRRYSSGGLRRKPTEVADDRGNLKYFEEADEAGYKGDVEEEVFSMDLESQSGSKLRPKSLDQATVLQNQVSKDSQSQITSEKPISHAGAELLPHDADKSSFLDIARPVNPKEAQTQRGSRVEYFLLLEDLTAGMKRPCIMDLKMGTRQYGVEANEKKQKSQRQKCEATTSKQLGVRVCGLQVWDVASQSYIFQDKYFGRELKAGHEFQDALTRFLHDGVDYSSVLRHIPTILHKLSQLEVLIRGLIGYRFYAASLLMFYDGDTEFGGEMDNEMKKNLHRKGDIDFKIADFANCVTKEDFSVADRPCAPRHPDSPDKGFLRGLRSLRHYFLKIQEEILGNNAQKADEEVKMARNGTLYDGAIDDEDDEGSFVQQWAEDIGRIRTAVHYLASELARAYPALVVASFGVRSLGVW</sequence>
<name>A0A8H4RK82_9HELO</name>
<dbReference type="PANTHER" id="PTHR12400">
    <property type="entry name" value="INOSITOL POLYPHOSPHATE KINASE"/>
    <property type="match status" value="1"/>
</dbReference>
<dbReference type="GO" id="GO:0005634">
    <property type="term" value="C:nucleus"/>
    <property type="evidence" value="ECO:0007669"/>
    <property type="project" value="TreeGrafter"/>
</dbReference>
<dbReference type="InterPro" id="IPR038286">
    <property type="entry name" value="IPK_sf"/>
</dbReference>
<evidence type="ECO:0000256" key="4">
    <source>
        <dbReference type="RuleBase" id="RU363090"/>
    </source>
</evidence>
<comment type="similarity">
    <text evidence="1 4">Belongs to the inositol phosphokinase (IPK) family.</text>
</comment>
<feature type="region of interest" description="Disordered" evidence="5">
    <location>
        <begin position="546"/>
        <end position="591"/>
    </location>
</feature>
<feature type="region of interest" description="Disordered" evidence="5">
    <location>
        <begin position="13"/>
        <end position="225"/>
    </location>
</feature>
<feature type="region of interest" description="Disordered" evidence="5">
    <location>
        <begin position="297"/>
        <end position="352"/>
    </location>
</feature>
<feature type="region of interest" description="Disordered" evidence="5">
    <location>
        <begin position="383"/>
        <end position="421"/>
    </location>
</feature>
<protein>
    <recommendedName>
        <fullName evidence="4">Kinase</fullName>
        <ecNumber evidence="4">2.7.-.-</ecNumber>
    </recommendedName>
</protein>
<evidence type="ECO:0000313" key="6">
    <source>
        <dbReference type="EMBL" id="KAF4631148.1"/>
    </source>
</evidence>
<keyword evidence="7" id="KW-1185">Reference proteome</keyword>
<comment type="caution">
    <text evidence="6">The sequence shown here is derived from an EMBL/GenBank/DDBJ whole genome shotgun (WGS) entry which is preliminary data.</text>
</comment>
<dbReference type="GO" id="GO:0000824">
    <property type="term" value="F:inositol-1,4,5,6-tetrakisphosphate 3-kinase activity"/>
    <property type="evidence" value="ECO:0007669"/>
    <property type="project" value="TreeGrafter"/>
</dbReference>
<dbReference type="InterPro" id="IPR005522">
    <property type="entry name" value="IPK"/>
</dbReference>
<evidence type="ECO:0000256" key="5">
    <source>
        <dbReference type="SAM" id="MobiDB-lite"/>
    </source>
</evidence>
<dbReference type="Gene3D" id="3.30.470.160">
    <property type="entry name" value="Inositol polyphosphate kinase"/>
    <property type="match status" value="1"/>
</dbReference>
<dbReference type="OrthoDB" id="2573163at2759"/>
<feature type="compositionally biased region" description="Polar residues" evidence="5">
    <location>
        <begin position="154"/>
        <end position="163"/>
    </location>
</feature>
<reference evidence="6 7" key="1">
    <citation type="submission" date="2020-03" db="EMBL/GenBank/DDBJ databases">
        <title>Draft Genome Sequence of Cudoniella acicularis.</title>
        <authorList>
            <person name="Buettner E."/>
            <person name="Kellner H."/>
        </authorList>
    </citation>
    <scope>NUCLEOTIDE SEQUENCE [LARGE SCALE GENOMIC DNA]</scope>
    <source>
        <strain evidence="6 7">DSM 108380</strain>
    </source>
</reference>
<gene>
    <name evidence="6" type="ORF">G7Y89_g6977</name>
</gene>
<feature type="compositionally biased region" description="Low complexity" evidence="5">
    <location>
        <begin position="331"/>
        <end position="343"/>
    </location>
</feature>
<dbReference type="EMBL" id="JAAMPI010000472">
    <property type="protein sequence ID" value="KAF4631148.1"/>
    <property type="molecule type" value="Genomic_DNA"/>
</dbReference>
<dbReference type="SUPFAM" id="SSF56104">
    <property type="entry name" value="SAICAR synthase-like"/>
    <property type="match status" value="1"/>
</dbReference>
<dbReference type="PANTHER" id="PTHR12400:SF21">
    <property type="entry name" value="KINASE"/>
    <property type="match status" value="1"/>
</dbReference>
<feature type="compositionally biased region" description="Polar residues" evidence="5">
    <location>
        <begin position="200"/>
        <end position="216"/>
    </location>
</feature>